<dbReference type="Gene3D" id="3.30.70.270">
    <property type="match status" value="1"/>
</dbReference>
<dbReference type="SMART" id="SM00065">
    <property type="entry name" value="GAF"/>
    <property type="match status" value="1"/>
</dbReference>
<dbReference type="InterPro" id="IPR029787">
    <property type="entry name" value="Nucleotide_cyclase"/>
</dbReference>
<evidence type="ECO:0000256" key="3">
    <source>
        <dbReference type="ARBA" id="ARBA00034247"/>
    </source>
</evidence>
<dbReference type="InterPro" id="IPR043128">
    <property type="entry name" value="Rev_trsase/Diguanyl_cyclase"/>
</dbReference>
<dbReference type="CDD" id="cd01949">
    <property type="entry name" value="GGDEF"/>
    <property type="match status" value="1"/>
</dbReference>
<dbReference type="Proteomes" id="UP000191110">
    <property type="component" value="Unassembled WGS sequence"/>
</dbReference>
<reference evidence="5 6" key="1">
    <citation type="submission" date="2016-11" db="EMBL/GenBank/DDBJ databases">
        <title>Mixed transmission modes and dynamic genome evolution in an obligate animal-bacterial symbiosis.</title>
        <authorList>
            <person name="Russell S.L."/>
            <person name="Corbett-Detig R.B."/>
            <person name="Cavanaugh C.M."/>
        </authorList>
    </citation>
    <scope>NUCLEOTIDE SEQUENCE [LARGE SCALE GENOMIC DNA]</scope>
    <source>
        <strain evidence="5">Sveles-Q1</strain>
    </source>
</reference>
<dbReference type="Pfam" id="PF00990">
    <property type="entry name" value="GGDEF"/>
    <property type="match status" value="1"/>
</dbReference>
<proteinExistence type="predicted"/>
<dbReference type="PANTHER" id="PTHR45138">
    <property type="entry name" value="REGULATORY COMPONENTS OF SENSORY TRANSDUCTION SYSTEM"/>
    <property type="match status" value="1"/>
</dbReference>
<gene>
    <name evidence="5" type="ORF">BOW53_01490</name>
</gene>
<comment type="catalytic activity">
    <reaction evidence="3">
        <text>2 GTP = 3',3'-c-di-GMP + 2 diphosphate</text>
        <dbReference type="Rhea" id="RHEA:24898"/>
        <dbReference type="ChEBI" id="CHEBI:33019"/>
        <dbReference type="ChEBI" id="CHEBI:37565"/>
        <dbReference type="ChEBI" id="CHEBI:58805"/>
        <dbReference type="EC" id="2.7.7.65"/>
    </reaction>
</comment>
<dbReference type="SUPFAM" id="SSF55073">
    <property type="entry name" value="Nucleotide cyclase"/>
    <property type="match status" value="1"/>
</dbReference>
<comment type="cofactor">
    <cofactor evidence="1">
        <name>Mg(2+)</name>
        <dbReference type="ChEBI" id="CHEBI:18420"/>
    </cofactor>
</comment>
<organism evidence="5 6">
    <name type="scientific">Solemya pervernicosa gill symbiont</name>
    <dbReference type="NCBI Taxonomy" id="642797"/>
    <lineage>
        <taxon>Bacteria</taxon>
        <taxon>Pseudomonadati</taxon>
        <taxon>Pseudomonadota</taxon>
        <taxon>Gammaproteobacteria</taxon>
        <taxon>sulfur-oxidizing symbionts</taxon>
    </lineage>
</organism>
<evidence type="ECO:0000256" key="1">
    <source>
        <dbReference type="ARBA" id="ARBA00001946"/>
    </source>
</evidence>
<sequence length="395" mass="43979">MIEHIKESYQEINQNYTRLLDALSALRALSDIDIETTREAALLQKSLDILMEYQDMQHCTIFLTCNEGLLYAAGTDLCNLRGGEQQLKNPFATLRGKVLSTGHGMLSQVADTRQPQRSEHCSPSQIFDLNETSLTTQAGGFTLSVPIVSGSDLLGVLIAYYPKPQTAEDSEQMLLLFSNFLGQILANLRRTRFMEAEIDRRTHQLELALIEAQNLKRRFEELSSVDELTGLYNRRHFFPAAKAAMAHAIRRNESFSVLAIDLDLFKSINDRFGHAAGDTVLEVAASIFKEIIRESDLLARFGGEEFIIALPDTGLAGAKQMASRILGSLGGRKVDVDSQQIKVSATIGISVRDESETRNEQTLEQMIKESDQALYFGKEHGRNQANAFAEINCAL</sequence>
<evidence type="ECO:0000313" key="6">
    <source>
        <dbReference type="Proteomes" id="UP000191110"/>
    </source>
</evidence>
<dbReference type="PANTHER" id="PTHR45138:SF9">
    <property type="entry name" value="DIGUANYLATE CYCLASE DGCM-RELATED"/>
    <property type="match status" value="1"/>
</dbReference>
<dbReference type="Gene3D" id="3.30.450.40">
    <property type="match status" value="1"/>
</dbReference>
<evidence type="ECO:0000256" key="2">
    <source>
        <dbReference type="ARBA" id="ARBA00012528"/>
    </source>
</evidence>
<dbReference type="SUPFAM" id="SSF55781">
    <property type="entry name" value="GAF domain-like"/>
    <property type="match status" value="1"/>
</dbReference>
<dbReference type="RefSeq" id="WP_078482314.1">
    <property type="nucleotide sequence ID" value="NZ_MPRL01000003.1"/>
</dbReference>
<dbReference type="Pfam" id="PF01590">
    <property type="entry name" value="GAF"/>
    <property type="match status" value="1"/>
</dbReference>
<dbReference type="NCBIfam" id="TIGR00254">
    <property type="entry name" value="GGDEF"/>
    <property type="match status" value="1"/>
</dbReference>
<dbReference type="EC" id="2.7.7.65" evidence="2"/>
<dbReference type="GO" id="GO:0052621">
    <property type="term" value="F:diguanylate cyclase activity"/>
    <property type="evidence" value="ECO:0007669"/>
    <property type="project" value="UniProtKB-EC"/>
</dbReference>
<dbReference type="InterPro" id="IPR000160">
    <property type="entry name" value="GGDEF_dom"/>
</dbReference>
<protein>
    <recommendedName>
        <fullName evidence="2">diguanylate cyclase</fullName>
        <ecNumber evidence="2">2.7.7.65</ecNumber>
    </recommendedName>
</protein>
<dbReference type="InterPro" id="IPR003018">
    <property type="entry name" value="GAF"/>
</dbReference>
<accession>A0A1T2LAA8</accession>
<feature type="domain" description="GGDEF" evidence="4">
    <location>
        <begin position="253"/>
        <end position="390"/>
    </location>
</feature>
<dbReference type="AlphaFoldDB" id="A0A1T2LAA8"/>
<dbReference type="SMART" id="SM00267">
    <property type="entry name" value="GGDEF"/>
    <property type="match status" value="1"/>
</dbReference>
<name>A0A1T2LAA8_9GAMM</name>
<evidence type="ECO:0000313" key="5">
    <source>
        <dbReference type="EMBL" id="OOZ42039.1"/>
    </source>
</evidence>
<dbReference type="PROSITE" id="PS50887">
    <property type="entry name" value="GGDEF"/>
    <property type="match status" value="1"/>
</dbReference>
<comment type="caution">
    <text evidence="5">The sequence shown here is derived from an EMBL/GenBank/DDBJ whole genome shotgun (WGS) entry which is preliminary data.</text>
</comment>
<keyword evidence="6" id="KW-1185">Reference proteome</keyword>
<dbReference type="InterPro" id="IPR029016">
    <property type="entry name" value="GAF-like_dom_sf"/>
</dbReference>
<dbReference type="OrthoDB" id="9773156at2"/>
<dbReference type="FunFam" id="3.30.70.270:FF:000001">
    <property type="entry name" value="Diguanylate cyclase domain protein"/>
    <property type="match status" value="1"/>
</dbReference>
<dbReference type="EMBL" id="MPRL01000003">
    <property type="protein sequence ID" value="OOZ42039.1"/>
    <property type="molecule type" value="Genomic_DNA"/>
</dbReference>
<dbReference type="InterPro" id="IPR050469">
    <property type="entry name" value="Diguanylate_Cyclase"/>
</dbReference>
<evidence type="ECO:0000259" key="4">
    <source>
        <dbReference type="PROSITE" id="PS50887"/>
    </source>
</evidence>